<dbReference type="EMBL" id="DS268176">
    <property type="protein sequence ID" value="KMU79431.1"/>
    <property type="molecule type" value="Genomic_DNA"/>
</dbReference>
<sequence length="165" mass="18337">MTRSLSGYIPRPSTSLDKIISSTGLQVTAIKSSLPQRWLELMFAERQYANRGSPFSFRQEVGNLRSADFGADSREREGLEACAAISGCLTGGIRQVFINIYYRITNLPRRGLGSLIRLQSTRKEAAFGQQLAEKAWEYTGKYGCIPFRPGPMTLAQPVLVTRDLA</sequence>
<evidence type="ECO:0000313" key="1">
    <source>
        <dbReference type="EMBL" id="KMU79431.1"/>
    </source>
</evidence>
<dbReference type="Proteomes" id="UP000054559">
    <property type="component" value="Unassembled WGS sequence"/>
</dbReference>
<proteinExistence type="predicted"/>
<organism evidence="1 2">
    <name type="scientific">Coccidioides immitis RMSCC 3703</name>
    <dbReference type="NCBI Taxonomy" id="454286"/>
    <lineage>
        <taxon>Eukaryota</taxon>
        <taxon>Fungi</taxon>
        <taxon>Dikarya</taxon>
        <taxon>Ascomycota</taxon>
        <taxon>Pezizomycotina</taxon>
        <taxon>Eurotiomycetes</taxon>
        <taxon>Eurotiomycetidae</taxon>
        <taxon>Onygenales</taxon>
        <taxon>Onygenaceae</taxon>
        <taxon>Coccidioides</taxon>
    </lineage>
</organism>
<name>A0A0J8R3W9_COCIT</name>
<gene>
    <name evidence="1" type="ORF">CISG_07862</name>
</gene>
<reference evidence="2" key="1">
    <citation type="journal article" date="2010" name="Genome Res.">
        <title>Population genomic sequencing of Coccidioides fungi reveals recent hybridization and transposon control.</title>
        <authorList>
            <person name="Neafsey D.E."/>
            <person name="Barker B.M."/>
            <person name="Sharpton T.J."/>
            <person name="Stajich J.E."/>
            <person name="Park D.J."/>
            <person name="Whiston E."/>
            <person name="Hung C.-Y."/>
            <person name="McMahan C."/>
            <person name="White J."/>
            <person name="Sykes S."/>
            <person name="Heiman D."/>
            <person name="Young S."/>
            <person name="Zeng Q."/>
            <person name="Abouelleil A."/>
            <person name="Aftuck L."/>
            <person name="Bessette D."/>
            <person name="Brown A."/>
            <person name="FitzGerald M."/>
            <person name="Lui A."/>
            <person name="Macdonald J.P."/>
            <person name="Priest M."/>
            <person name="Orbach M.J."/>
            <person name="Galgiani J.N."/>
            <person name="Kirkland T.N."/>
            <person name="Cole G.T."/>
            <person name="Birren B.W."/>
            <person name="Henn M.R."/>
            <person name="Taylor J.W."/>
            <person name="Rounsley S.D."/>
        </authorList>
    </citation>
    <scope>NUCLEOTIDE SEQUENCE [LARGE SCALE GENOMIC DNA]</scope>
    <source>
        <strain evidence="2">RMSCC 3703</strain>
    </source>
</reference>
<dbReference type="AlphaFoldDB" id="A0A0J8R3W9"/>
<evidence type="ECO:0000313" key="2">
    <source>
        <dbReference type="Proteomes" id="UP000054559"/>
    </source>
</evidence>
<accession>A0A0J8R3W9</accession>
<protein>
    <submittedName>
        <fullName evidence="1">Uncharacterized protein</fullName>
    </submittedName>
</protein>